<dbReference type="OrthoDB" id="445326at2759"/>
<accession>A0A150GSX4</accession>
<evidence type="ECO:0000256" key="4">
    <source>
        <dbReference type="ARBA" id="ARBA00023242"/>
    </source>
</evidence>
<gene>
    <name evidence="9" type="ORF">GPECTOR_8g29</name>
</gene>
<feature type="region of interest" description="Disordered" evidence="7">
    <location>
        <begin position="866"/>
        <end position="940"/>
    </location>
</feature>
<reference evidence="10" key="1">
    <citation type="journal article" date="2016" name="Nat. Commun.">
        <title>The Gonium pectorale genome demonstrates co-option of cell cycle regulation during the evolution of multicellularity.</title>
        <authorList>
            <person name="Hanschen E.R."/>
            <person name="Marriage T.N."/>
            <person name="Ferris P.J."/>
            <person name="Hamaji T."/>
            <person name="Toyoda A."/>
            <person name="Fujiyama A."/>
            <person name="Neme R."/>
            <person name="Noguchi H."/>
            <person name="Minakuchi Y."/>
            <person name="Suzuki M."/>
            <person name="Kawai-Toyooka H."/>
            <person name="Smith D.R."/>
            <person name="Sparks H."/>
            <person name="Anderson J."/>
            <person name="Bakaric R."/>
            <person name="Luria V."/>
            <person name="Karger A."/>
            <person name="Kirschner M.W."/>
            <person name="Durand P.M."/>
            <person name="Michod R.E."/>
            <person name="Nozaki H."/>
            <person name="Olson B.J."/>
        </authorList>
    </citation>
    <scope>NUCLEOTIDE SEQUENCE [LARGE SCALE GENOMIC DNA]</scope>
    <source>
        <strain evidence="10">NIES-2863</strain>
    </source>
</reference>
<evidence type="ECO:0000256" key="5">
    <source>
        <dbReference type="ARBA" id="ARBA00023274"/>
    </source>
</evidence>
<dbReference type="Pfam" id="PF08373">
    <property type="entry name" value="RAP"/>
    <property type="match status" value="1"/>
</dbReference>
<dbReference type="Proteomes" id="UP000075714">
    <property type="component" value="Unassembled WGS sequence"/>
</dbReference>
<dbReference type="PROSITE" id="PS51286">
    <property type="entry name" value="RAP"/>
    <property type="match status" value="1"/>
</dbReference>
<dbReference type="GO" id="GO:0005732">
    <property type="term" value="C:sno(s)RNA-containing ribonucleoprotein complex"/>
    <property type="evidence" value="ECO:0007669"/>
    <property type="project" value="InterPro"/>
</dbReference>
<dbReference type="EMBL" id="LSYV01000009">
    <property type="protein sequence ID" value="KXZ52911.1"/>
    <property type="molecule type" value="Genomic_DNA"/>
</dbReference>
<protein>
    <recommendedName>
        <fullName evidence="8">RAP domain-containing protein</fullName>
    </recommendedName>
</protein>
<evidence type="ECO:0000256" key="1">
    <source>
        <dbReference type="ARBA" id="ARBA00004604"/>
    </source>
</evidence>
<evidence type="ECO:0000256" key="3">
    <source>
        <dbReference type="ARBA" id="ARBA00022552"/>
    </source>
</evidence>
<feature type="region of interest" description="Disordered" evidence="7">
    <location>
        <begin position="1"/>
        <end position="20"/>
    </location>
</feature>
<comment type="subcellular location">
    <subcellularLocation>
        <location evidence="1">Nucleus</location>
        <location evidence="1">Nucleolus</location>
    </subcellularLocation>
</comment>
<dbReference type="AlphaFoldDB" id="A0A150GSX4"/>
<dbReference type="STRING" id="33097.A0A150GSX4"/>
<keyword evidence="4" id="KW-0539">Nucleus</keyword>
<evidence type="ECO:0000313" key="10">
    <source>
        <dbReference type="Proteomes" id="UP000075714"/>
    </source>
</evidence>
<proteinExistence type="inferred from homology"/>
<keyword evidence="2" id="KW-0690">Ribosome biogenesis</keyword>
<dbReference type="GO" id="GO:0034457">
    <property type="term" value="C:Mpp10 complex"/>
    <property type="evidence" value="ECO:0007669"/>
    <property type="project" value="InterPro"/>
</dbReference>
<evidence type="ECO:0000313" key="9">
    <source>
        <dbReference type="EMBL" id="KXZ52911.1"/>
    </source>
</evidence>
<dbReference type="GO" id="GO:0006364">
    <property type="term" value="P:rRNA processing"/>
    <property type="evidence" value="ECO:0007669"/>
    <property type="project" value="UniProtKB-KW"/>
</dbReference>
<dbReference type="SMART" id="SM00952">
    <property type="entry name" value="RAP"/>
    <property type="match status" value="1"/>
</dbReference>
<organism evidence="9 10">
    <name type="scientific">Gonium pectorale</name>
    <name type="common">Green alga</name>
    <dbReference type="NCBI Taxonomy" id="33097"/>
    <lineage>
        <taxon>Eukaryota</taxon>
        <taxon>Viridiplantae</taxon>
        <taxon>Chlorophyta</taxon>
        <taxon>core chlorophytes</taxon>
        <taxon>Chlorophyceae</taxon>
        <taxon>CS clade</taxon>
        <taxon>Chlamydomonadales</taxon>
        <taxon>Volvocaceae</taxon>
        <taxon>Gonium</taxon>
    </lineage>
</organism>
<comment type="caution">
    <text evidence="9">The sequence shown here is derived from an EMBL/GenBank/DDBJ whole genome shotgun (WGS) entry which is preliminary data.</text>
</comment>
<feature type="region of interest" description="Disordered" evidence="7">
    <location>
        <begin position="587"/>
        <end position="607"/>
    </location>
</feature>
<feature type="compositionally biased region" description="Basic and acidic residues" evidence="7">
    <location>
        <begin position="8"/>
        <end position="20"/>
    </location>
</feature>
<comment type="similarity">
    <text evidence="6">Belongs to the MPP10 family.</text>
</comment>
<keyword evidence="3" id="KW-0698">rRNA processing</keyword>
<dbReference type="InterPro" id="IPR013584">
    <property type="entry name" value="RAP"/>
</dbReference>
<dbReference type="Pfam" id="PF04006">
    <property type="entry name" value="Mpp10"/>
    <property type="match status" value="2"/>
</dbReference>
<evidence type="ECO:0000256" key="7">
    <source>
        <dbReference type="SAM" id="MobiDB-lite"/>
    </source>
</evidence>
<name>A0A150GSX4_GONPE</name>
<feature type="domain" description="RAP" evidence="8">
    <location>
        <begin position="482"/>
        <end position="546"/>
    </location>
</feature>
<evidence type="ECO:0000259" key="8">
    <source>
        <dbReference type="PROSITE" id="PS51286"/>
    </source>
</evidence>
<feature type="compositionally biased region" description="Basic and acidic residues" evidence="7">
    <location>
        <begin position="866"/>
        <end position="891"/>
    </location>
</feature>
<keyword evidence="10" id="KW-1185">Reference proteome</keyword>
<sequence>MAAKHGVRPHEPPRDEDPQRKQLVSELMSALAVQYLPLVPELRRPKDCTITLWACAKSDHWGDGLAAALLARLAAGDGELMQRAEGRNLGNLWWSLSSGAPAELLAAPAADTALCVSRQRLLQLEPDELAPQVCSNVLIAAARLQRGPEALWDHMTRCLADVAPDAKSQELANCLHSLGSLAEDCGHTPRQQDLKRLEAEVGLRLEGGAAGGPSSAGRGFNPQETSNMLWGLAKLRRTDSSLLRPLAEAAGRTAVHFTAQNLSISLWALATLGCSSAEYGPAVRALIGAARRLLQQQPAAFKAQELSNILLALATLQKPINSEALIEAAAAECRRRGFLGFTPQAISNAAWALAKMPRSGPEPYPQWCQGWYEAVVQAAMQLGFVGSARAQEWSNLLYAQGLVQHRPPAALLILAVESTMLRTEANAQDCANSLWSLAHLYGRLELLDGGSRTAVEALGEQWLPQLGRSVDAVVELEGGRQLAVEVDGPSHFLANGEHRRTKDGSTQLRDRQLERVFGRGNVLSVPYWEWRALRGGKVAQEEYLCSLLMLGLGGSRVGIEELLSVQGILGPAGGRVCSYFPLVKPAGGHETRPGSGRGKAKSRAEGALSVSAHERRLARMQERIAELEADALRGKSWHLIGEATAGSRPINSALELDMDFETTAKPVPVQTDEMTNDLEALIRKRIADRRFDDVIRVVPPPLEPKKKVLELDDSKSKAGLGELYEQDYVRQVAGGTAEDKDEKLRAEARALFKALSFKLDALSRFHFAPKPVVEDMTVRSEERIAKLEAEAVTAGTAEGEDEKLRAEARAMFKALSFKLDALSRLHFAPKPVVEDMTVRSEVPAIAMDEAAPVAVSKAAMAAPEEVYRPGTKDGRPQAEGELTRPGKDGRTRSSVHGQWGEGGTVDIVGRKSDNKVRAVKKAVGSGGQEGAKKGGAAFKL</sequence>
<keyword evidence="5" id="KW-0687">Ribonucleoprotein</keyword>
<dbReference type="InterPro" id="IPR012173">
    <property type="entry name" value="Mpp10"/>
</dbReference>
<dbReference type="GO" id="GO:0032040">
    <property type="term" value="C:small-subunit processome"/>
    <property type="evidence" value="ECO:0007669"/>
    <property type="project" value="TreeGrafter"/>
</dbReference>
<dbReference type="PANTHER" id="PTHR17039">
    <property type="entry name" value="U3 SMALL NUCLEOLAR RIBONUCLEOPROTEIN PROTEIN MPP10"/>
    <property type="match status" value="1"/>
</dbReference>
<dbReference type="PANTHER" id="PTHR17039:SF0">
    <property type="entry name" value="U3 SMALL NUCLEOLAR RIBONUCLEOPROTEIN PROTEIN MPP10"/>
    <property type="match status" value="1"/>
</dbReference>
<evidence type="ECO:0000256" key="2">
    <source>
        <dbReference type="ARBA" id="ARBA00022517"/>
    </source>
</evidence>
<evidence type="ECO:0000256" key="6">
    <source>
        <dbReference type="ARBA" id="ARBA00029455"/>
    </source>
</evidence>